<evidence type="ECO:0000256" key="1">
    <source>
        <dbReference type="ARBA" id="ARBA00023015"/>
    </source>
</evidence>
<evidence type="ECO:0000256" key="2">
    <source>
        <dbReference type="ARBA" id="ARBA00023125"/>
    </source>
</evidence>
<evidence type="ECO:0000313" key="5">
    <source>
        <dbReference type="EMBL" id="ACQ78728.1"/>
    </source>
</evidence>
<dbReference type="HOGENOM" id="CLU_083287_15_0_11"/>
<gene>
    <name evidence="5" type="ordered locus">Bcav_0465</name>
</gene>
<proteinExistence type="predicted"/>
<dbReference type="Proteomes" id="UP000007962">
    <property type="component" value="Chromosome"/>
</dbReference>
<evidence type="ECO:0000313" key="6">
    <source>
        <dbReference type="Proteomes" id="UP000007962"/>
    </source>
</evidence>
<dbReference type="STRING" id="471853.Bcav_0465"/>
<dbReference type="GO" id="GO:0003677">
    <property type="term" value="F:DNA binding"/>
    <property type="evidence" value="ECO:0007669"/>
    <property type="project" value="UniProtKB-KW"/>
</dbReference>
<dbReference type="AlphaFoldDB" id="C5BX53"/>
<dbReference type="InterPro" id="IPR036390">
    <property type="entry name" value="WH_DNA-bd_sf"/>
</dbReference>
<dbReference type="eggNOG" id="COG1846">
    <property type="taxonomic scope" value="Bacteria"/>
</dbReference>
<organism evidence="5 6">
    <name type="scientific">Beutenbergia cavernae (strain ATCC BAA-8 / DSM 12333 / CCUG 43141 / JCM 11478 / NBRC 16432 / NCIMB 13614 / HKI 0122)</name>
    <dbReference type="NCBI Taxonomy" id="471853"/>
    <lineage>
        <taxon>Bacteria</taxon>
        <taxon>Bacillati</taxon>
        <taxon>Actinomycetota</taxon>
        <taxon>Actinomycetes</taxon>
        <taxon>Micrococcales</taxon>
        <taxon>Beutenbergiaceae</taxon>
        <taxon>Beutenbergia</taxon>
    </lineage>
</organism>
<dbReference type="KEGG" id="bcv:Bcav_0465"/>
<keyword evidence="3" id="KW-0804">Transcription</keyword>
<dbReference type="InterPro" id="IPR039422">
    <property type="entry name" value="MarR/SlyA-like"/>
</dbReference>
<dbReference type="PANTHER" id="PTHR33164">
    <property type="entry name" value="TRANSCRIPTIONAL REGULATOR, MARR FAMILY"/>
    <property type="match status" value="1"/>
</dbReference>
<dbReference type="Gene3D" id="1.10.10.10">
    <property type="entry name" value="Winged helix-like DNA-binding domain superfamily/Winged helix DNA-binding domain"/>
    <property type="match status" value="1"/>
</dbReference>
<dbReference type="InterPro" id="IPR036388">
    <property type="entry name" value="WH-like_DNA-bd_sf"/>
</dbReference>
<name>C5BX53_BEUC1</name>
<evidence type="ECO:0000259" key="4">
    <source>
        <dbReference type="PROSITE" id="PS50995"/>
    </source>
</evidence>
<dbReference type="GO" id="GO:0006950">
    <property type="term" value="P:response to stress"/>
    <property type="evidence" value="ECO:0007669"/>
    <property type="project" value="TreeGrafter"/>
</dbReference>
<keyword evidence="6" id="KW-1185">Reference proteome</keyword>
<dbReference type="SUPFAM" id="SSF46785">
    <property type="entry name" value="Winged helix' DNA-binding domain"/>
    <property type="match status" value="1"/>
</dbReference>
<dbReference type="PROSITE" id="PS01117">
    <property type="entry name" value="HTH_MARR_1"/>
    <property type="match status" value="1"/>
</dbReference>
<dbReference type="PANTHER" id="PTHR33164:SF57">
    <property type="entry name" value="MARR-FAMILY TRANSCRIPTIONAL REGULATOR"/>
    <property type="match status" value="1"/>
</dbReference>
<accession>C5BX53</accession>
<evidence type="ECO:0000256" key="3">
    <source>
        <dbReference type="ARBA" id="ARBA00023163"/>
    </source>
</evidence>
<keyword evidence="2" id="KW-0238">DNA-binding</keyword>
<dbReference type="Pfam" id="PF01047">
    <property type="entry name" value="MarR"/>
    <property type="match status" value="1"/>
</dbReference>
<sequence length="201" mass="21680">MRAPRMQGYAWSMQTIPALRAALPRADEPPRGGAASPAGDLSLVDPAEAARLAACGDLVDALRRMIRIYRAGSAHRERPHGLATGQVMVLTAVDRWAPARMSELASRMHLDASVVSRQVAALEGLGLLEREPDPDDGRAWRVRLSAEGVASLADVRADQARILAEALPGWDAERLRHITTDLQDMARDVAAALDTHQEATA</sequence>
<dbReference type="SMART" id="SM00347">
    <property type="entry name" value="HTH_MARR"/>
    <property type="match status" value="1"/>
</dbReference>
<dbReference type="EMBL" id="CP001618">
    <property type="protein sequence ID" value="ACQ78728.1"/>
    <property type="molecule type" value="Genomic_DNA"/>
</dbReference>
<reference evidence="5 6" key="1">
    <citation type="journal article" date="2009" name="Stand. Genomic Sci.">
        <title>Complete genome sequence of Beutenbergia cavernae type strain (HKI 0122).</title>
        <authorList>
            <person name="Land M."/>
            <person name="Pukall R."/>
            <person name="Abt B."/>
            <person name="Goker M."/>
            <person name="Rohde M."/>
            <person name="Glavina Del Rio T."/>
            <person name="Tice H."/>
            <person name="Copeland A."/>
            <person name="Cheng J.F."/>
            <person name="Lucas S."/>
            <person name="Chen F."/>
            <person name="Nolan M."/>
            <person name="Bruce D."/>
            <person name="Goodwin L."/>
            <person name="Pitluck S."/>
            <person name="Ivanova N."/>
            <person name="Mavromatis K."/>
            <person name="Ovchinnikova G."/>
            <person name="Pati A."/>
            <person name="Chen A."/>
            <person name="Palaniappan K."/>
            <person name="Hauser L."/>
            <person name="Chang Y.J."/>
            <person name="Jefferies C.C."/>
            <person name="Saunders E."/>
            <person name="Brettin T."/>
            <person name="Detter J.C."/>
            <person name="Han C."/>
            <person name="Chain P."/>
            <person name="Bristow J."/>
            <person name="Eisen J.A."/>
            <person name="Markowitz V."/>
            <person name="Hugenholtz P."/>
            <person name="Kyrpides N.C."/>
            <person name="Klenk H.P."/>
            <person name="Lapidus A."/>
        </authorList>
    </citation>
    <scope>NUCLEOTIDE SEQUENCE [LARGE SCALE GENOMIC DNA]</scope>
    <source>
        <strain evidence="6">ATCC BAA-8 / DSM 12333 / NBRC 16432</strain>
    </source>
</reference>
<dbReference type="InterPro" id="IPR023187">
    <property type="entry name" value="Tscrpt_reg_MarR-type_CS"/>
</dbReference>
<dbReference type="GO" id="GO:0003700">
    <property type="term" value="F:DNA-binding transcription factor activity"/>
    <property type="evidence" value="ECO:0007669"/>
    <property type="project" value="InterPro"/>
</dbReference>
<dbReference type="PROSITE" id="PS50995">
    <property type="entry name" value="HTH_MARR_2"/>
    <property type="match status" value="1"/>
</dbReference>
<dbReference type="InterPro" id="IPR000835">
    <property type="entry name" value="HTH_MarR-typ"/>
</dbReference>
<keyword evidence="1" id="KW-0805">Transcription regulation</keyword>
<feature type="domain" description="HTH marR-type" evidence="4">
    <location>
        <begin position="55"/>
        <end position="187"/>
    </location>
</feature>
<protein>
    <submittedName>
        <fullName evidence="5">Transcriptional regulator, MarR family</fullName>
    </submittedName>
</protein>